<dbReference type="AlphaFoldDB" id="A0A9P4U0G0"/>
<evidence type="ECO:0000313" key="2">
    <source>
        <dbReference type="EMBL" id="KAF2431857.1"/>
    </source>
</evidence>
<proteinExistence type="predicted"/>
<protein>
    <submittedName>
        <fullName evidence="2">Uncharacterized protein</fullName>
    </submittedName>
</protein>
<feature type="region of interest" description="Disordered" evidence="1">
    <location>
        <begin position="202"/>
        <end position="355"/>
    </location>
</feature>
<feature type="compositionally biased region" description="Polar residues" evidence="1">
    <location>
        <begin position="450"/>
        <end position="469"/>
    </location>
</feature>
<dbReference type="GO" id="GO:0000340">
    <property type="term" value="F:RNA 7-methylguanosine cap binding"/>
    <property type="evidence" value="ECO:0007669"/>
    <property type="project" value="InterPro"/>
</dbReference>
<dbReference type="Pfam" id="PF10309">
    <property type="entry name" value="NCBP3"/>
    <property type="match status" value="1"/>
</dbReference>
<comment type="caution">
    <text evidence="2">The sequence shown here is derived from an EMBL/GenBank/DDBJ whole genome shotgun (WGS) entry which is preliminary data.</text>
</comment>
<dbReference type="PANTHER" id="PTHR16291">
    <property type="entry name" value="NUCLEAR CAP-BINDING PROTEIN SUBUNIT 3"/>
    <property type="match status" value="1"/>
</dbReference>
<name>A0A9P4U0G0_9PEZI</name>
<dbReference type="EMBL" id="MU007029">
    <property type="protein sequence ID" value="KAF2431857.1"/>
    <property type="molecule type" value="Genomic_DNA"/>
</dbReference>
<feature type="compositionally biased region" description="Polar residues" evidence="1">
    <location>
        <begin position="43"/>
        <end position="53"/>
    </location>
</feature>
<feature type="region of interest" description="Disordered" evidence="1">
    <location>
        <begin position="398"/>
        <end position="470"/>
    </location>
</feature>
<evidence type="ECO:0000313" key="3">
    <source>
        <dbReference type="Proteomes" id="UP000800235"/>
    </source>
</evidence>
<keyword evidence="3" id="KW-1185">Reference proteome</keyword>
<feature type="region of interest" description="Disordered" evidence="1">
    <location>
        <begin position="25"/>
        <end position="53"/>
    </location>
</feature>
<dbReference type="GO" id="GO:0005634">
    <property type="term" value="C:nucleus"/>
    <property type="evidence" value="ECO:0007669"/>
    <property type="project" value="TreeGrafter"/>
</dbReference>
<dbReference type="Proteomes" id="UP000800235">
    <property type="component" value="Unassembled WGS sequence"/>
</dbReference>
<organism evidence="2 3">
    <name type="scientific">Tothia fuscella</name>
    <dbReference type="NCBI Taxonomy" id="1048955"/>
    <lineage>
        <taxon>Eukaryota</taxon>
        <taxon>Fungi</taxon>
        <taxon>Dikarya</taxon>
        <taxon>Ascomycota</taxon>
        <taxon>Pezizomycotina</taxon>
        <taxon>Dothideomycetes</taxon>
        <taxon>Pleosporomycetidae</taxon>
        <taxon>Venturiales</taxon>
        <taxon>Cylindrosympodiaceae</taxon>
        <taxon>Tothia</taxon>
    </lineage>
</organism>
<feature type="compositionally biased region" description="Basic and acidic residues" evidence="1">
    <location>
        <begin position="436"/>
        <end position="446"/>
    </location>
</feature>
<feature type="compositionally biased region" description="Low complexity" evidence="1">
    <location>
        <begin position="31"/>
        <end position="42"/>
    </location>
</feature>
<sequence>MADIDMDVDMDIDYTYDAVPAEGQEGYDIPQQQHQDTSTQMQESNQYSETTQYDSATQFNQSTHLDQPARPPAIVGLDGTVAQDAEPIPEKVHLRGVDNLDTSSVKQFAESHYSLENFIKVEWVDDTSVNLVYSTKEAADEALTAFTDTEKHINSYSMHPLEIRSAKAFSTASKPDEIVQLKVRQATTGDVKKKGARDYSRFYLLNPDKDPREARDRDFQQQRRQQRPRRRSDENGNGDYNRRRFDDREHKRRRQDDTFDASMYDEDSHSHATSADDQDRRKRVRFGQRDGDDDLFGGRNTGRLRDRSASPLRNGDGDGRYGFGGDETLDDSAIRRKIRQRSQTPPRHPSAGRASTNIYAINNSGKELFAKPESRMTALAPSPAFTKELFPHIAAAVASSSSPKELFPNKKVSHHRRSFAIDESPERYNSSATNKSHSDNRTRSLADRITGNNPQTYNHPLTNSSSNTSEDLRIRGAGPGINIRGTAGSSLSIKGAASSRGAGEFNVRGAAGNSNAADVDVDGRRREVKELFPMKAGNIGKELFAEKLQGRGGPRRAADSFF</sequence>
<feature type="compositionally biased region" description="Basic and acidic residues" evidence="1">
    <location>
        <begin position="240"/>
        <end position="257"/>
    </location>
</feature>
<dbReference type="OrthoDB" id="422106at2759"/>
<evidence type="ECO:0000256" key="1">
    <source>
        <dbReference type="SAM" id="MobiDB-lite"/>
    </source>
</evidence>
<accession>A0A9P4U0G0</accession>
<dbReference type="GO" id="GO:0003729">
    <property type="term" value="F:mRNA binding"/>
    <property type="evidence" value="ECO:0007669"/>
    <property type="project" value="InterPro"/>
</dbReference>
<dbReference type="InterPro" id="IPR019416">
    <property type="entry name" value="NCBP3"/>
</dbReference>
<feature type="compositionally biased region" description="Basic and acidic residues" evidence="1">
    <location>
        <begin position="207"/>
        <end position="221"/>
    </location>
</feature>
<dbReference type="PANTHER" id="PTHR16291:SF0">
    <property type="entry name" value="NUCLEAR CAP-BINDING PROTEIN SUBUNIT 3"/>
    <property type="match status" value="1"/>
</dbReference>
<reference evidence="2" key="1">
    <citation type="journal article" date="2020" name="Stud. Mycol.">
        <title>101 Dothideomycetes genomes: a test case for predicting lifestyles and emergence of pathogens.</title>
        <authorList>
            <person name="Haridas S."/>
            <person name="Albert R."/>
            <person name="Binder M."/>
            <person name="Bloem J."/>
            <person name="Labutti K."/>
            <person name="Salamov A."/>
            <person name="Andreopoulos B."/>
            <person name="Baker S."/>
            <person name="Barry K."/>
            <person name="Bills G."/>
            <person name="Bluhm B."/>
            <person name="Cannon C."/>
            <person name="Castanera R."/>
            <person name="Culley D."/>
            <person name="Daum C."/>
            <person name="Ezra D."/>
            <person name="Gonzalez J."/>
            <person name="Henrissat B."/>
            <person name="Kuo A."/>
            <person name="Liang C."/>
            <person name="Lipzen A."/>
            <person name="Lutzoni F."/>
            <person name="Magnuson J."/>
            <person name="Mondo S."/>
            <person name="Nolan M."/>
            <person name="Ohm R."/>
            <person name="Pangilinan J."/>
            <person name="Park H.-J."/>
            <person name="Ramirez L."/>
            <person name="Alfaro M."/>
            <person name="Sun H."/>
            <person name="Tritt A."/>
            <person name="Yoshinaga Y."/>
            <person name="Zwiers L.-H."/>
            <person name="Turgeon B."/>
            <person name="Goodwin S."/>
            <person name="Spatafora J."/>
            <person name="Crous P."/>
            <person name="Grigoriev I."/>
        </authorList>
    </citation>
    <scope>NUCLEOTIDE SEQUENCE</scope>
    <source>
        <strain evidence="2">CBS 130266</strain>
    </source>
</reference>
<gene>
    <name evidence="2" type="ORF">EJ08DRAFT_648540</name>
</gene>